<organism evidence="3">
    <name type="scientific">Sesamum radiatum</name>
    <name type="common">Black benniseed</name>
    <dbReference type="NCBI Taxonomy" id="300843"/>
    <lineage>
        <taxon>Eukaryota</taxon>
        <taxon>Viridiplantae</taxon>
        <taxon>Streptophyta</taxon>
        <taxon>Embryophyta</taxon>
        <taxon>Tracheophyta</taxon>
        <taxon>Spermatophyta</taxon>
        <taxon>Magnoliopsida</taxon>
        <taxon>eudicotyledons</taxon>
        <taxon>Gunneridae</taxon>
        <taxon>Pentapetalae</taxon>
        <taxon>asterids</taxon>
        <taxon>lamiids</taxon>
        <taxon>Lamiales</taxon>
        <taxon>Pedaliaceae</taxon>
        <taxon>Sesamum</taxon>
    </lineage>
</organism>
<feature type="region of interest" description="Disordered" evidence="2">
    <location>
        <begin position="1"/>
        <end position="32"/>
    </location>
</feature>
<feature type="coiled-coil region" evidence="1">
    <location>
        <begin position="383"/>
        <end position="452"/>
    </location>
</feature>
<accession>A0AAW2RHL6</accession>
<name>A0AAW2RHL6_SESRA</name>
<reference evidence="3" key="2">
    <citation type="journal article" date="2024" name="Plant">
        <title>Genomic evolution and insights into agronomic trait innovations of Sesamum species.</title>
        <authorList>
            <person name="Miao H."/>
            <person name="Wang L."/>
            <person name="Qu L."/>
            <person name="Liu H."/>
            <person name="Sun Y."/>
            <person name="Le M."/>
            <person name="Wang Q."/>
            <person name="Wei S."/>
            <person name="Zheng Y."/>
            <person name="Lin W."/>
            <person name="Duan Y."/>
            <person name="Cao H."/>
            <person name="Xiong S."/>
            <person name="Wang X."/>
            <person name="Wei L."/>
            <person name="Li C."/>
            <person name="Ma Q."/>
            <person name="Ju M."/>
            <person name="Zhao R."/>
            <person name="Li G."/>
            <person name="Mu C."/>
            <person name="Tian Q."/>
            <person name="Mei H."/>
            <person name="Zhang T."/>
            <person name="Gao T."/>
            <person name="Zhang H."/>
        </authorList>
    </citation>
    <scope>NUCLEOTIDE SEQUENCE</scope>
    <source>
        <strain evidence="3">G02</strain>
    </source>
</reference>
<feature type="compositionally biased region" description="Low complexity" evidence="2">
    <location>
        <begin position="197"/>
        <end position="206"/>
    </location>
</feature>
<comment type="caution">
    <text evidence="3">The sequence shown here is derived from an EMBL/GenBank/DDBJ whole genome shotgun (WGS) entry which is preliminary data.</text>
</comment>
<feature type="region of interest" description="Disordered" evidence="2">
    <location>
        <begin position="576"/>
        <end position="600"/>
    </location>
</feature>
<dbReference type="AlphaFoldDB" id="A0AAW2RHL6"/>
<keyword evidence="1" id="KW-0175">Coiled coil</keyword>
<protein>
    <submittedName>
        <fullName evidence="3">Uncharacterized protein</fullName>
    </submittedName>
</protein>
<evidence type="ECO:0000256" key="2">
    <source>
        <dbReference type="SAM" id="MobiDB-lite"/>
    </source>
</evidence>
<proteinExistence type="predicted"/>
<evidence type="ECO:0000313" key="3">
    <source>
        <dbReference type="EMBL" id="KAL0378948.1"/>
    </source>
</evidence>
<feature type="region of interest" description="Disordered" evidence="2">
    <location>
        <begin position="181"/>
        <end position="211"/>
    </location>
</feature>
<sequence>MQNQIDRVMSLQKRMGETEEEQKRAKQKLSVTEVEEDLVLDHQADMHDEGELMMELENMKKLLSDLQNELKNKDEKIDSLEREAGKAREVELVLAERDVYLEKLNEELRIAREKEQDMMVLLSENRRRIQELEAETEREKQSESKIVESFEVGSYELEATKIELEKSRVEISTLRNQVESLEETSRKNNREVECFSSEDSGSSEDSSSSKDMEIKSLIVELQLTKENLAQAQECEKQALLKVACLHEETEALKMELNRALEADEKSTKALEDLAFALKEVSTEANHAKEKMSFTIIELEQVKGEAELLKTMLRNTEESFQKLLHQARQEAELNRNTAERLRLEAEETVMAWNGKEMGFVGCIKRAEEERVITQSENCKLVESLKAAEAMARAAREETHKLRDILKQAISEANAAKAAADIAREENYQLKDCLAEKEEELHFLTEENKRLAISEAAAQEHVREINRLLSSVSSELKTEDVEENGSLSSPNWDDQGDEMDNSETFSFNLEGLKFTTEPEDSVNKVLDEDPMKAGILKGSIFDTDAETPFSEPHMPAPVLSHQRRYTYAFTDDEGSTDSADFYHSDSALDEPGSSGNSKKRTKTMFQRVGSLMMARKSPSNGKTVVAQPLA</sequence>
<feature type="compositionally biased region" description="Basic and acidic residues" evidence="2">
    <location>
        <begin position="14"/>
        <end position="24"/>
    </location>
</feature>
<feature type="coiled-coil region" evidence="1">
    <location>
        <begin position="298"/>
        <end position="347"/>
    </location>
</feature>
<dbReference type="EMBL" id="JACGWJ010000013">
    <property type="protein sequence ID" value="KAL0378948.1"/>
    <property type="molecule type" value="Genomic_DNA"/>
</dbReference>
<dbReference type="PANTHER" id="PTHR35164:SF9">
    <property type="entry name" value="EXPRESSED PROTEIN"/>
    <property type="match status" value="1"/>
</dbReference>
<feature type="region of interest" description="Disordered" evidence="2">
    <location>
        <begin position="473"/>
        <end position="500"/>
    </location>
</feature>
<reference evidence="3" key="1">
    <citation type="submission" date="2020-06" db="EMBL/GenBank/DDBJ databases">
        <authorList>
            <person name="Li T."/>
            <person name="Hu X."/>
            <person name="Zhang T."/>
            <person name="Song X."/>
            <person name="Zhang H."/>
            <person name="Dai N."/>
            <person name="Sheng W."/>
            <person name="Hou X."/>
            <person name="Wei L."/>
        </authorList>
    </citation>
    <scope>NUCLEOTIDE SEQUENCE</scope>
    <source>
        <strain evidence="3">G02</strain>
        <tissue evidence="3">Leaf</tissue>
    </source>
</reference>
<gene>
    <name evidence="3" type="ORF">Sradi_3200300</name>
</gene>
<evidence type="ECO:0000256" key="1">
    <source>
        <dbReference type="SAM" id="Coils"/>
    </source>
</evidence>
<feature type="compositionally biased region" description="Basic and acidic residues" evidence="2">
    <location>
        <begin position="183"/>
        <end position="193"/>
    </location>
</feature>
<dbReference type="PANTHER" id="PTHR35164">
    <property type="entry name" value="EXPRESSED PROTEIN"/>
    <property type="match status" value="1"/>
</dbReference>